<dbReference type="RefSeq" id="WP_213671225.1">
    <property type="nucleotide sequence ID" value="NZ_JAHCDA010000003.1"/>
</dbReference>
<dbReference type="InterPro" id="IPR010415">
    <property type="entry name" value="LpxI_C"/>
</dbReference>
<feature type="domain" description="LpxI C-terminal" evidence="1">
    <location>
        <begin position="137"/>
        <end position="266"/>
    </location>
</feature>
<evidence type="ECO:0000313" key="3">
    <source>
        <dbReference type="EMBL" id="MBS7812524.1"/>
    </source>
</evidence>
<keyword evidence="4" id="KW-1185">Reference proteome</keyword>
<name>A0ABS5QFR4_9PROT</name>
<dbReference type="GO" id="GO:0016787">
    <property type="term" value="F:hydrolase activity"/>
    <property type="evidence" value="ECO:0007669"/>
    <property type="project" value="UniProtKB-KW"/>
</dbReference>
<evidence type="ECO:0000259" key="1">
    <source>
        <dbReference type="Pfam" id="PF06230"/>
    </source>
</evidence>
<reference evidence="3 4" key="1">
    <citation type="submission" date="2021-05" db="EMBL/GenBank/DDBJ databases">
        <title>Roseococcus sp. XZZS9, whole genome shotgun sequencing project.</title>
        <authorList>
            <person name="Zhao G."/>
            <person name="Shen L."/>
        </authorList>
    </citation>
    <scope>NUCLEOTIDE SEQUENCE [LARGE SCALE GENOMIC DNA]</scope>
    <source>
        <strain evidence="3 4">XZZS9</strain>
    </source>
</reference>
<organism evidence="3 4">
    <name type="scientific">Roseococcus pinisoli</name>
    <dbReference type="NCBI Taxonomy" id="2835040"/>
    <lineage>
        <taxon>Bacteria</taxon>
        <taxon>Pseudomonadati</taxon>
        <taxon>Pseudomonadota</taxon>
        <taxon>Alphaproteobacteria</taxon>
        <taxon>Acetobacterales</taxon>
        <taxon>Roseomonadaceae</taxon>
        <taxon>Roseococcus</taxon>
    </lineage>
</organism>
<dbReference type="InterPro" id="IPR053174">
    <property type="entry name" value="LpxI"/>
</dbReference>
<dbReference type="Pfam" id="PF17930">
    <property type="entry name" value="LpxI_N"/>
    <property type="match status" value="1"/>
</dbReference>
<dbReference type="PANTHER" id="PTHR39962:SF1">
    <property type="entry name" value="LPXI FAMILY PROTEIN"/>
    <property type="match status" value="1"/>
</dbReference>
<dbReference type="InterPro" id="IPR041255">
    <property type="entry name" value="LpxI_N"/>
</dbReference>
<protein>
    <submittedName>
        <fullName evidence="3">UDP-2,3-diacylglucosamine diphosphatase LpxI</fullName>
        <ecNumber evidence="3">3.6.1.54</ecNumber>
    </submittedName>
</protein>
<evidence type="ECO:0000259" key="2">
    <source>
        <dbReference type="Pfam" id="PF17930"/>
    </source>
</evidence>
<sequence length="276" mass="28701">MKLGLLAGAGPFPVRVAEAARRAGHEIFVVCLRGFGEPADFEPFPHVEERLGAGGSIIQHMKREGVTHVVLAGRVKRPSMLALLPDVWTAKAMARVGVAIFSGDDALFRAVAQVLGEEGFEIISPQSLIEDSTAAEAGLLVGSEPDATARADILRGIQTLRCLAPLDVGQAVVVQQGLVLGIEAVEGTDALIARAGDLRREGPGGVLVKLAKTDQEMRIDAPVVGPVTVAGAKSAGLRGIAIEAGRTILAERTATLQAAEAAGIFVLAVDPERFTA</sequence>
<accession>A0ABS5QFR4</accession>
<gene>
    <name evidence="3" type="primary">lpxI</name>
    <name evidence="3" type="ORF">KHU32_16350</name>
</gene>
<dbReference type="Proteomes" id="UP000766336">
    <property type="component" value="Unassembled WGS sequence"/>
</dbReference>
<dbReference type="PANTHER" id="PTHR39962">
    <property type="entry name" value="BLL4848 PROTEIN"/>
    <property type="match status" value="1"/>
</dbReference>
<dbReference type="Pfam" id="PF06230">
    <property type="entry name" value="LpxI_C"/>
    <property type="match status" value="1"/>
</dbReference>
<dbReference type="EMBL" id="JAHCDA010000003">
    <property type="protein sequence ID" value="MBS7812524.1"/>
    <property type="molecule type" value="Genomic_DNA"/>
</dbReference>
<proteinExistence type="predicted"/>
<evidence type="ECO:0000313" key="4">
    <source>
        <dbReference type="Proteomes" id="UP000766336"/>
    </source>
</evidence>
<comment type="caution">
    <text evidence="3">The sequence shown here is derived from an EMBL/GenBank/DDBJ whole genome shotgun (WGS) entry which is preliminary data.</text>
</comment>
<dbReference type="EC" id="3.6.1.54" evidence="3"/>
<dbReference type="Gene3D" id="3.40.140.80">
    <property type="match status" value="1"/>
</dbReference>
<feature type="domain" description="LpxI N-terminal" evidence="2">
    <location>
        <begin position="2"/>
        <end position="131"/>
    </location>
</feature>
<dbReference type="Gene3D" id="3.40.50.20">
    <property type="match status" value="1"/>
</dbReference>
<keyword evidence="3" id="KW-0378">Hydrolase</keyword>
<dbReference type="InterPro" id="IPR043167">
    <property type="entry name" value="LpxI_C_sf"/>
</dbReference>